<dbReference type="KEGG" id="smir:SMM_1021"/>
<evidence type="ECO:0000256" key="4">
    <source>
        <dbReference type="ARBA" id="ARBA00022692"/>
    </source>
</evidence>
<dbReference type="PATRIC" id="fig|838561.3.peg.1169"/>
<evidence type="ECO:0000256" key="2">
    <source>
        <dbReference type="ARBA" id="ARBA00022475"/>
    </source>
</evidence>
<feature type="transmembrane region" description="Helical" evidence="7">
    <location>
        <begin position="19"/>
        <end position="36"/>
    </location>
</feature>
<evidence type="ECO:0000256" key="1">
    <source>
        <dbReference type="ARBA" id="ARBA00007150"/>
    </source>
</evidence>
<keyword evidence="5 7" id="KW-1133">Transmembrane helix</keyword>
<feature type="transmembrane region" description="Helical" evidence="7">
    <location>
        <begin position="48"/>
        <end position="67"/>
    </location>
</feature>
<evidence type="ECO:0000256" key="5">
    <source>
        <dbReference type="ARBA" id="ARBA00022989"/>
    </source>
</evidence>
<gene>
    <name evidence="8" type="ORF">P344_06090</name>
</gene>
<evidence type="ECO:0000256" key="7">
    <source>
        <dbReference type="SAM" id="Phobius"/>
    </source>
</evidence>
<sequence length="402" mass="47833">MNLGTWIARDTYANWFRPYWFLIFCGFVIVILIAWWKFRQRKIPTQGLYIGIFILVPLSLFGASIFGKLDPDHPVPFYELLEFWLPGMSIHGGLLFGLFAGWGWFYYESRRTNISIWVYADLIIPHILLAQALGRWGNFFNHEIMGAPTSRESLMWLPVFIRNNMFKWYVPNPIPDLFYPTKAVGIPEFDMGVDPTDFAHVQYFQPIFLYESFANVILWLIIVLVPLIFKYSYYQKFKKEEPAFTTLSYKGVWDKWYYDLKIDPMVVKNLSNKVNLKKIYFKNKSRMTKKELVINYFKYKWARLQQIIKANHWELEKIENPHRLIILRCGVQAGLYVAGYNLIRIILETQRTGDDLFLTNMPVLDFIVIGFFILFGILLIIFAQYISVYKWRQGGWLYEKQY</sequence>
<dbReference type="GO" id="GO:0042158">
    <property type="term" value="P:lipoprotein biosynthetic process"/>
    <property type="evidence" value="ECO:0007669"/>
    <property type="project" value="InterPro"/>
</dbReference>
<dbReference type="RefSeq" id="WP_025317755.1">
    <property type="nucleotide sequence ID" value="NZ_CP002082.1"/>
</dbReference>
<feature type="transmembrane region" description="Helical" evidence="7">
    <location>
        <begin position="114"/>
        <end position="133"/>
    </location>
</feature>
<keyword evidence="4 7" id="KW-0812">Transmembrane</keyword>
<evidence type="ECO:0008006" key="10">
    <source>
        <dbReference type="Google" id="ProtNLM"/>
    </source>
</evidence>
<dbReference type="Pfam" id="PF01790">
    <property type="entry name" value="LGT"/>
    <property type="match status" value="1"/>
</dbReference>
<feature type="transmembrane region" description="Helical" evidence="7">
    <location>
        <begin position="325"/>
        <end position="343"/>
    </location>
</feature>
<dbReference type="KEGG" id="smia:P344_06090"/>
<dbReference type="OrthoDB" id="871140at2"/>
<reference evidence="8 9" key="1">
    <citation type="submission" date="2013-09" db="EMBL/GenBank/DDBJ databases">
        <title>Complete genome sequence of Spiroplasma mirum suckling mouse cataract agent.</title>
        <authorList>
            <person name="Landry C.A."/>
            <person name="Bastian F.O."/>
            <person name="Thune R.L."/>
        </authorList>
    </citation>
    <scope>NUCLEOTIDE SEQUENCE [LARGE SCALE GENOMIC DNA]</scope>
    <source>
        <strain evidence="8 9">SMCA</strain>
    </source>
</reference>
<evidence type="ECO:0000313" key="8">
    <source>
        <dbReference type="EMBL" id="AHI58525.1"/>
    </source>
</evidence>
<dbReference type="PANTHER" id="PTHR30589">
    <property type="entry name" value="PROLIPOPROTEIN DIACYLGLYCERYL TRANSFERASE"/>
    <property type="match status" value="1"/>
</dbReference>
<comment type="similarity">
    <text evidence="1">Belongs to the Lgt family.</text>
</comment>
<dbReference type="Proteomes" id="UP000019260">
    <property type="component" value="Chromosome"/>
</dbReference>
<keyword evidence="3" id="KW-0808">Transferase</keyword>
<dbReference type="GO" id="GO:0005886">
    <property type="term" value="C:plasma membrane"/>
    <property type="evidence" value="ECO:0007669"/>
    <property type="project" value="InterPro"/>
</dbReference>
<protein>
    <recommendedName>
        <fullName evidence="10">Prolipoprotein diacylglyceryl transferase</fullName>
    </recommendedName>
</protein>
<keyword evidence="9" id="KW-1185">Reference proteome</keyword>
<dbReference type="AlphaFoldDB" id="W0GMI9"/>
<accession>W0GMI9</accession>
<proteinExistence type="inferred from homology"/>
<dbReference type="PROSITE" id="PS01311">
    <property type="entry name" value="LGT"/>
    <property type="match status" value="1"/>
</dbReference>
<dbReference type="eggNOG" id="COG0682">
    <property type="taxonomic scope" value="Bacteria"/>
</dbReference>
<name>W0GMI9_9MOLU</name>
<dbReference type="EMBL" id="CP006720">
    <property type="protein sequence ID" value="AHI58525.1"/>
    <property type="molecule type" value="Genomic_DNA"/>
</dbReference>
<dbReference type="STRING" id="838561.P344_06090"/>
<keyword evidence="2" id="KW-1003">Cell membrane</keyword>
<dbReference type="HOGENOM" id="CLU_628384_0_0_14"/>
<dbReference type="PANTHER" id="PTHR30589:SF0">
    <property type="entry name" value="PHOSPHATIDYLGLYCEROL--PROLIPOPROTEIN DIACYLGLYCERYL TRANSFERASE"/>
    <property type="match status" value="1"/>
</dbReference>
<dbReference type="GO" id="GO:0008961">
    <property type="term" value="F:phosphatidylglycerol-prolipoprotein diacylglyceryl transferase activity"/>
    <property type="evidence" value="ECO:0007669"/>
    <property type="project" value="InterPro"/>
</dbReference>
<keyword evidence="6 7" id="KW-0472">Membrane</keyword>
<evidence type="ECO:0000313" key="9">
    <source>
        <dbReference type="Proteomes" id="UP000019260"/>
    </source>
</evidence>
<feature type="transmembrane region" description="Helical" evidence="7">
    <location>
        <begin position="207"/>
        <end position="229"/>
    </location>
</feature>
<dbReference type="InterPro" id="IPR001640">
    <property type="entry name" value="Lgt"/>
</dbReference>
<feature type="transmembrane region" description="Helical" evidence="7">
    <location>
        <begin position="87"/>
        <end position="107"/>
    </location>
</feature>
<evidence type="ECO:0000256" key="6">
    <source>
        <dbReference type="ARBA" id="ARBA00023136"/>
    </source>
</evidence>
<organism evidence="8 9">
    <name type="scientific">Spiroplasma mirum ATCC 29335</name>
    <dbReference type="NCBI Taxonomy" id="838561"/>
    <lineage>
        <taxon>Bacteria</taxon>
        <taxon>Bacillati</taxon>
        <taxon>Mycoplasmatota</taxon>
        <taxon>Mollicutes</taxon>
        <taxon>Entomoplasmatales</taxon>
        <taxon>Spiroplasmataceae</taxon>
        <taxon>Spiroplasma</taxon>
    </lineage>
</organism>
<evidence type="ECO:0000256" key="3">
    <source>
        <dbReference type="ARBA" id="ARBA00022679"/>
    </source>
</evidence>
<feature type="transmembrane region" description="Helical" evidence="7">
    <location>
        <begin position="363"/>
        <end position="383"/>
    </location>
</feature>